<dbReference type="EMBL" id="JBBPFD010000013">
    <property type="protein sequence ID" value="KAK7901385.1"/>
    <property type="molecule type" value="Genomic_DNA"/>
</dbReference>
<protein>
    <recommendedName>
        <fullName evidence="4">Protein kinase domain-containing protein</fullName>
    </recommendedName>
</protein>
<keyword evidence="3" id="KW-1185">Reference proteome</keyword>
<evidence type="ECO:0000256" key="1">
    <source>
        <dbReference type="SAM" id="MobiDB-lite"/>
    </source>
</evidence>
<evidence type="ECO:0000313" key="3">
    <source>
        <dbReference type="Proteomes" id="UP001460270"/>
    </source>
</evidence>
<gene>
    <name evidence="2" type="ORF">WMY93_018154</name>
</gene>
<feature type="region of interest" description="Disordered" evidence="1">
    <location>
        <begin position="1"/>
        <end position="40"/>
    </location>
</feature>
<evidence type="ECO:0000313" key="2">
    <source>
        <dbReference type="EMBL" id="KAK7901385.1"/>
    </source>
</evidence>
<feature type="compositionally biased region" description="Basic and acidic residues" evidence="1">
    <location>
        <begin position="131"/>
        <end position="149"/>
    </location>
</feature>
<name>A0AAW0NI11_9GOBI</name>
<dbReference type="SUPFAM" id="SSF56112">
    <property type="entry name" value="Protein kinase-like (PK-like)"/>
    <property type="match status" value="1"/>
</dbReference>
<dbReference type="Gene3D" id="3.30.200.20">
    <property type="entry name" value="Phosphorylase Kinase, domain 1"/>
    <property type="match status" value="1"/>
</dbReference>
<evidence type="ECO:0008006" key="4">
    <source>
        <dbReference type="Google" id="ProtNLM"/>
    </source>
</evidence>
<comment type="caution">
    <text evidence="2">The sequence shown here is derived from an EMBL/GenBank/DDBJ whole genome shotgun (WGS) entry which is preliminary data.</text>
</comment>
<sequence>MSEREGHSSVDGFAEPPAPPTKSASRHSLPRCRNSFTSTEEHPHIGNYRLLKTIGKGNFAKVKLARHVLTGRESDHPCPPPRPPPVLPCPPPCPPVLYIILGCALQSSVQHQKVRLYFVWRCWLIRMQRHEPSEQPKEQVERTQPDKRPSGIPKHQSTFRPTPKSKRQCAPILTLSRFFHITLLPYDLSVRSPSSLASTLNPISSSHSAHMTLRATIERYGRTESADSGKVLRYVNATARMQSKDTFQDN</sequence>
<dbReference type="InterPro" id="IPR011009">
    <property type="entry name" value="Kinase-like_dom_sf"/>
</dbReference>
<proteinExistence type="predicted"/>
<dbReference type="AlphaFoldDB" id="A0AAW0NI11"/>
<reference evidence="3" key="1">
    <citation type="submission" date="2024-04" db="EMBL/GenBank/DDBJ databases">
        <title>Salinicola lusitanus LLJ914,a marine bacterium isolated from the Okinawa Trough.</title>
        <authorList>
            <person name="Li J."/>
        </authorList>
    </citation>
    <scope>NUCLEOTIDE SEQUENCE [LARGE SCALE GENOMIC DNA]</scope>
</reference>
<dbReference type="Proteomes" id="UP001460270">
    <property type="component" value="Unassembled WGS sequence"/>
</dbReference>
<accession>A0AAW0NI11</accession>
<organism evidence="2 3">
    <name type="scientific">Mugilogobius chulae</name>
    <name type="common">yellowstripe goby</name>
    <dbReference type="NCBI Taxonomy" id="88201"/>
    <lineage>
        <taxon>Eukaryota</taxon>
        <taxon>Metazoa</taxon>
        <taxon>Chordata</taxon>
        <taxon>Craniata</taxon>
        <taxon>Vertebrata</taxon>
        <taxon>Euteleostomi</taxon>
        <taxon>Actinopterygii</taxon>
        <taxon>Neopterygii</taxon>
        <taxon>Teleostei</taxon>
        <taxon>Neoteleostei</taxon>
        <taxon>Acanthomorphata</taxon>
        <taxon>Gobiaria</taxon>
        <taxon>Gobiiformes</taxon>
        <taxon>Gobioidei</taxon>
        <taxon>Gobiidae</taxon>
        <taxon>Gobionellinae</taxon>
        <taxon>Mugilogobius</taxon>
    </lineage>
</organism>
<feature type="region of interest" description="Disordered" evidence="1">
    <location>
        <begin position="131"/>
        <end position="167"/>
    </location>
</feature>